<accession>A0AAD8NHW1</accession>
<dbReference type="FunFam" id="3.80.10.10:FF:000095">
    <property type="entry name" value="LRR receptor-like serine/threonine-protein kinase GSO1"/>
    <property type="match status" value="1"/>
</dbReference>
<dbReference type="Pfam" id="PF13855">
    <property type="entry name" value="LRR_8"/>
    <property type="match status" value="1"/>
</dbReference>
<evidence type="ECO:0000256" key="7">
    <source>
        <dbReference type="ARBA" id="ARBA00022553"/>
    </source>
</evidence>
<comment type="subcellular location">
    <subcellularLocation>
        <location evidence="1">Cell membrane</location>
        <topology evidence="1">Single-pass membrane protein</topology>
    </subcellularLocation>
    <subcellularLocation>
        <location evidence="2">Membrane</location>
        <topology evidence="2">Single-pass type I membrane protein</topology>
    </subcellularLocation>
</comment>
<keyword evidence="11" id="KW-0732">Signal</keyword>
<evidence type="ECO:0000256" key="18">
    <source>
        <dbReference type="ARBA" id="ARBA00023170"/>
    </source>
</evidence>
<comment type="catalytic activity">
    <reaction evidence="21">
        <text>L-seryl-[protein] + ATP = O-phospho-L-seryl-[protein] + ADP + H(+)</text>
        <dbReference type="Rhea" id="RHEA:17989"/>
        <dbReference type="Rhea" id="RHEA-COMP:9863"/>
        <dbReference type="Rhea" id="RHEA-COMP:11604"/>
        <dbReference type="ChEBI" id="CHEBI:15378"/>
        <dbReference type="ChEBI" id="CHEBI:29999"/>
        <dbReference type="ChEBI" id="CHEBI:30616"/>
        <dbReference type="ChEBI" id="CHEBI:83421"/>
        <dbReference type="ChEBI" id="CHEBI:456216"/>
        <dbReference type="EC" id="2.7.11.1"/>
    </reaction>
</comment>
<evidence type="ECO:0000256" key="23">
    <source>
        <dbReference type="SAM" id="Phobius"/>
    </source>
</evidence>
<dbReference type="PANTHER" id="PTHR27008">
    <property type="entry name" value="OS04G0122200 PROTEIN"/>
    <property type="match status" value="1"/>
</dbReference>
<protein>
    <recommendedName>
        <fullName evidence="4">non-specific serine/threonine protein kinase</fullName>
        <ecNumber evidence="4">2.7.11.1</ecNumber>
    </recommendedName>
</protein>
<keyword evidence="5" id="KW-1003">Cell membrane</keyword>
<keyword evidence="14" id="KW-0418">Kinase</keyword>
<dbReference type="InterPro" id="IPR051809">
    <property type="entry name" value="Plant_receptor-like_S/T_kinase"/>
</dbReference>
<evidence type="ECO:0000256" key="15">
    <source>
        <dbReference type="ARBA" id="ARBA00022840"/>
    </source>
</evidence>
<evidence type="ECO:0000256" key="10">
    <source>
        <dbReference type="ARBA" id="ARBA00022692"/>
    </source>
</evidence>
<comment type="similarity">
    <text evidence="3">Belongs to the protein kinase superfamily. Ser/Thr protein kinase family.</text>
</comment>
<evidence type="ECO:0000256" key="5">
    <source>
        <dbReference type="ARBA" id="ARBA00022475"/>
    </source>
</evidence>
<dbReference type="FunFam" id="3.80.10.10:FF:000288">
    <property type="entry name" value="LRR receptor-like serine/threonine-protein kinase EFR"/>
    <property type="match status" value="1"/>
</dbReference>
<dbReference type="GO" id="GO:0005524">
    <property type="term" value="F:ATP binding"/>
    <property type="evidence" value="ECO:0007669"/>
    <property type="project" value="UniProtKB-UniRule"/>
</dbReference>
<gene>
    <name evidence="25" type="ORF">QVD17_40544</name>
</gene>
<dbReference type="GO" id="GO:0006952">
    <property type="term" value="P:defense response"/>
    <property type="evidence" value="ECO:0007669"/>
    <property type="project" value="UniProtKB-ARBA"/>
</dbReference>
<dbReference type="PROSITE" id="PS50011">
    <property type="entry name" value="PROTEIN_KINASE_DOM"/>
    <property type="match status" value="1"/>
</dbReference>
<dbReference type="InterPro" id="IPR011009">
    <property type="entry name" value="Kinase-like_dom_sf"/>
</dbReference>
<keyword evidence="12" id="KW-0677">Repeat</keyword>
<keyword evidence="10 23" id="KW-0812">Transmembrane</keyword>
<keyword evidence="17 23" id="KW-0472">Membrane</keyword>
<keyword evidence="6" id="KW-0723">Serine/threonine-protein kinase</keyword>
<name>A0AAD8NHW1_TARER</name>
<dbReference type="GO" id="GO:0005886">
    <property type="term" value="C:plasma membrane"/>
    <property type="evidence" value="ECO:0007669"/>
    <property type="project" value="UniProtKB-SubCell"/>
</dbReference>
<evidence type="ECO:0000256" key="20">
    <source>
        <dbReference type="ARBA" id="ARBA00047899"/>
    </source>
</evidence>
<evidence type="ECO:0000256" key="19">
    <source>
        <dbReference type="ARBA" id="ARBA00023180"/>
    </source>
</evidence>
<evidence type="ECO:0000256" key="8">
    <source>
        <dbReference type="ARBA" id="ARBA00022614"/>
    </source>
</evidence>
<dbReference type="GO" id="GO:0004674">
    <property type="term" value="F:protein serine/threonine kinase activity"/>
    <property type="evidence" value="ECO:0007669"/>
    <property type="project" value="UniProtKB-KW"/>
</dbReference>
<dbReference type="Gene3D" id="1.10.510.10">
    <property type="entry name" value="Transferase(Phosphotransferase) domain 1"/>
    <property type="match status" value="1"/>
</dbReference>
<dbReference type="Pfam" id="PF07714">
    <property type="entry name" value="PK_Tyr_Ser-Thr"/>
    <property type="match status" value="1"/>
</dbReference>
<keyword evidence="18" id="KW-0675">Receptor</keyword>
<dbReference type="Gene3D" id="3.30.200.20">
    <property type="entry name" value="Phosphorylase Kinase, domain 1"/>
    <property type="match status" value="1"/>
</dbReference>
<feature type="binding site" evidence="22">
    <location>
        <position position="739"/>
    </location>
    <ligand>
        <name>ATP</name>
        <dbReference type="ChEBI" id="CHEBI:30616"/>
    </ligand>
</feature>
<dbReference type="InterPro" id="IPR008271">
    <property type="entry name" value="Ser/Thr_kinase_AS"/>
</dbReference>
<dbReference type="PROSITE" id="PS00107">
    <property type="entry name" value="PROTEIN_KINASE_ATP"/>
    <property type="match status" value="1"/>
</dbReference>
<dbReference type="InterPro" id="IPR001611">
    <property type="entry name" value="Leu-rich_rpt"/>
</dbReference>
<evidence type="ECO:0000313" key="26">
    <source>
        <dbReference type="Proteomes" id="UP001229421"/>
    </source>
</evidence>
<dbReference type="SMART" id="SM00220">
    <property type="entry name" value="S_TKc"/>
    <property type="match status" value="1"/>
</dbReference>
<dbReference type="Pfam" id="PF23598">
    <property type="entry name" value="LRR_14"/>
    <property type="match status" value="1"/>
</dbReference>
<keyword evidence="7" id="KW-0597">Phosphoprotein</keyword>
<evidence type="ECO:0000256" key="12">
    <source>
        <dbReference type="ARBA" id="ARBA00022737"/>
    </source>
</evidence>
<evidence type="ECO:0000256" key="16">
    <source>
        <dbReference type="ARBA" id="ARBA00022989"/>
    </source>
</evidence>
<dbReference type="InterPro" id="IPR013210">
    <property type="entry name" value="LRR_N_plant-typ"/>
</dbReference>
<reference evidence="25" key="1">
    <citation type="journal article" date="2023" name="bioRxiv">
        <title>Improved chromosome-level genome assembly for marigold (Tagetes erecta).</title>
        <authorList>
            <person name="Jiang F."/>
            <person name="Yuan L."/>
            <person name="Wang S."/>
            <person name="Wang H."/>
            <person name="Xu D."/>
            <person name="Wang A."/>
            <person name="Fan W."/>
        </authorList>
    </citation>
    <scope>NUCLEOTIDE SEQUENCE</scope>
    <source>
        <strain evidence="25">WSJ</strain>
        <tissue evidence="25">Leaf</tissue>
    </source>
</reference>
<keyword evidence="16 23" id="KW-1133">Transmembrane helix</keyword>
<dbReference type="Pfam" id="PF00560">
    <property type="entry name" value="LRR_1"/>
    <property type="match status" value="3"/>
</dbReference>
<dbReference type="SUPFAM" id="SSF56112">
    <property type="entry name" value="Protein kinase-like (PK-like)"/>
    <property type="match status" value="1"/>
</dbReference>
<evidence type="ECO:0000256" key="9">
    <source>
        <dbReference type="ARBA" id="ARBA00022679"/>
    </source>
</evidence>
<evidence type="ECO:0000256" key="21">
    <source>
        <dbReference type="ARBA" id="ARBA00048679"/>
    </source>
</evidence>
<evidence type="ECO:0000259" key="24">
    <source>
        <dbReference type="PROSITE" id="PS50011"/>
    </source>
</evidence>
<dbReference type="InterPro" id="IPR032675">
    <property type="entry name" value="LRR_dom_sf"/>
</dbReference>
<evidence type="ECO:0000313" key="25">
    <source>
        <dbReference type="EMBL" id="KAK1408616.1"/>
    </source>
</evidence>
<dbReference type="InterPro" id="IPR000719">
    <property type="entry name" value="Prot_kinase_dom"/>
</dbReference>
<evidence type="ECO:0000256" key="1">
    <source>
        <dbReference type="ARBA" id="ARBA00004162"/>
    </source>
</evidence>
<dbReference type="Proteomes" id="UP001229421">
    <property type="component" value="Unassembled WGS sequence"/>
</dbReference>
<dbReference type="Pfam" id="PF08263">
    <property type="entry name" value="LRRNT_2"/>
    <property type="match status" value="1"/>
</dbReference>
<organism evidence="25 26">
    <name type="scientific">Tagetes erecta</name>
    <name type="common">African marigold</name>
    <dbReference type="NCBI Taxonomy" id="13708"/>
    <lineage>
        <taxon>Eukaryota</taxon>
        <taxon>Viridiplantae</taxon>
        <taxon>Streptophyta</taxon>
        <taxon>Embryophyta</taxon>
        <taxon>Tracheophyta</taxon>
        <taxon>Spermatophyta</taxon>
        <taxon>Magnoliopsida</taxon>
        <taxon>eudicotyledons</taxon>
        <taxon>Gunneridae</taxon>
        <taxon>Pentapetalae</taxon>
        <taxon>asterids</taxon>
        <taxon>campanulids</taxon>
        <taxon>Asterales</taxon>
        <taxon>Asteraceae</taxon>
        <taxon>Asteroideae</taxon>
        <taxon>Heliantheae alliance</taxon>
        <taxon>Tageteae</taxon>
        <taxon>Tagetes</taxon>
    </lineage>
</organism>
<comment type="caution">
    <text evidence="25">The sequence shown here is derived from an EMBL/GenBank/DDBJ whole genome shotgun (WGS) entry which is preliminary data.</text>
</comment>
<evidence type="ECO:0000256" key="13">
    <source>
        <dbReference type="ARBA" id="ARBA00022741"/>
    </source>
</evidence>
<dbReference type="EMBL" id="JAUHHV010000011">
    <property type="protein sequence ID" value="KAK1408616.1"/>
    <property type="molecule type" value="Genomic_DNA"/>
</dbReference>
<evidence type="ECO:0000256" key="4">
    <source>
        <dbReference type="ARBA" id="ARBA00012513"/>
    </source>
</evidence>
<feature type="transmembrane region" description="Helical" evidence="23">
    <location>
        <begin position="653"/>
        <end position="677"/>
    </location>
</feature>
<keyword evidence="15 22" id="KW-0067">ATP-binding</keyword>
<sequence>MDSKQPIIRLSFPSLFSLYHFQFYSFVIFMTFTIISASYAGNETDHHALQMIKLITQDPYGALTSWNNSLHFCDWAGVTCGKRHRRVTRLVLESQGLKGMLSPYVGNLSFLHELRLVNNSFQGIIPHELGRLSRLRILRLVKNKFNGLIPANISGCSNLQDLRLSYNELVGTIPIEISFLSKLAIVSLRSNSLTGGIPSCLGNITSMKAFYVAENPFGGSIPETIGNWKYLNDLILYACNLSGIIPHSLYNLSLLTSFSVSDNQLSGSLPPAIMFSHIELFQLTNNQLTGPFPPSISNCTRLSILEIIGNKFSGKLTTDFSKLSDILYIRLGDNLFGSKEADEMKFIDSLKNCTRLIELDIGQCEFQGVLPTSIGNLSSQLQYLALGINHFHGDIPRSIGNLVGLLLMILGANQFTGNIPSTLGKLQKLESLDLSENGLSGTIPDSIGNLSKLFHLSLGSNNLEGQIPSSLGELHRLLELFLNENNLTGKIPSHIFQLSSLSKTLDLSDNYLFGSLPTEVGDLKMLGALDLSYNNLSGNITSSLGGCASLSSLYLNSNNFQGTIPPTLSSLKGLIELDVSQNNLSGKVPQFLEGISLEYLNLSYNDFEGEVPSVKVFANISAFSVLGNSRLCGGIVELGLPKCKETNKHKMKFPLFVIVIMIASIFVMITCLAYAWCKKKRKNQLSQSSTSKRFMKVTYGQLLKATAGFSEANLIGNGGFSSVYKGTLHEDEEIIVAVKVLHLQNRGAQKSFLRECEAWRNIRHRNLLRIITSCSSVDFQGNDFKALVYEFMSNGSLDYWLHSSDIISRPTLNLLQIVNILTDVAYALDYLHNHCMPTVVHGDLKPSNILLDDDMMAHVGDFGLAKILGTSYPNSSTGIGGTIGYVAPEYGLGCEMTSSADVYSFGILLLEAITGKKPIDSMFNEGLSLHKFASMALPDHVTDVIDRNTLNVYQGMSGYNTEANAKKIEECLVSIVKIGVSCSMDSPAQRMDMGKVVHELRPILDTLQHIEV</sequence>
<evidence type="ECO:0000256" key="22">
    <source>
        <dbReference type="PROSITE-ProRule" id="PRU10141"/>
    </source>
</evidence>
<evidence type="ECO:0000256" key="14">
    <source>
        <dbReference type="ARBA" id="ARBA00022777"/>
    </source>
</evidence>
<dbReference type="GO" id="GO:0051707">
    <property type="term" value="P:response to other organism"/>
    <property type="evidence" value="ECO:0007669"/>
    <property type="project" value="UniProtKB-ARBA"/>
</dbReference>
<dbReference type="PROSITE" id="PS00108">
    <property type="entry name" value="PROTEIN_KINASE_ST"/>
    <property type="match status" value="1"/>
</dbReference>
<keyword evidence="8" id="KW-0433">Leucine-rich repeat</keyword>
<dbReference type="FunFam" id="3.30.200.20:FF:000432">
    <property type="entry name" value="LRR receptor-like serine/threonine-protein kinase EFR"/>
    <property type="match status" value="1"/>
</dbReference>
<evidence type="ECO:0000256" key="17">
    <source>
        <dbReference type="ARBA" id="ARBA00023136"/>
    </source>
</evidence>
<dbReference type="InterPro" id="IPR003591">
    <property type="entry name" value="Leu-rich_rpt_typical-subtyp"/>
</dbReference>
<dbReference type="FunFam" id="1.10.510.10:FF:000358">
    <property type="entry name" value="Putative leucine-rich repeat receptor-like serine/threonine-protein kinase"/>
    <property type="match status" value="1"/>
</dbReference>
<dbReference type="SMART" id="SM00369">
    <property type="entry name" value="LRR_TYP"/>
    <property type="match status" value="6"/>
</dbReference>
<proteinExistence type="inferred from homology"/>
<dbReference type="PANTHER" id="PTHR27008:SF524">
    <property type="entry name" value="PROTEIN KINASE DOMAIN-CONTAINING PROTEIN"/>
    <property type="match status" value="1"/>
</dbReference>
<evidence type="ECO:0000256" key="2">
    <source>
        <dbReference type="ARBA" id="ARBA00004479"/>
    </source>
</evidence>
<evidence type="ECO:0000256" key="3">
    <source>
        <dbReference type="ARBA" id="ARBA00008684"/>
    </source>
</evidence>
<dbReference type="InterPro" id="IPR017441">
    <property type="entry name" value="Protein_kinase_ATP_BS"/>
</dbReference>
<dbReference type="InterPro" id="IPR001245">
    <property type="entry name" value="Ser-Thr/Tyr_kinase_cat_dom"/>
</dbReference>
<dbReference type="AlphaFoldDB" id="A0AAD8NHW1"/>
<keyword evidence="26" id="KW-1185">Reference proteome</keyword>
<comment type="catalytic activity">
    <reaction evidence="20">
        <text>L-threonyl-[protein] + ATP = O-phospho-L-threonyl-[protein] + ADP + H(+)</text>
        <dbReference type="Rhea" id="RHEA:46608"/>
        <dbReference type="Rhea" id="RHEA-COMP:11060"/>
        <dbReference type="Rhea" id="RHEA-COMP:11605"/>
        <dbReference type="ChEBI" id="CHEBI:15378"/>
        <dbReference type="ChEBI" id="CHEBI:30013"/>
        <dbReference type="ChEBI" id="CHEBI:30616"/>
        <dbReference type="ChEBI" id="CHEBI:61977"/>
        <dbReference type="ChEBI" id="CHEBI:456216"/>
        <dbReference type="EC" id="2.7.11.1"/>
    </reaction>
</comment>
<keyword evidence="9" id="KW-0808">Transferase</keyword>
<dbReference type="InterPro" id="IPR055414">
    <property type="entry name" value="LRR_R13L4/SHOC2-like"/>
</dbReference>
<feature type="transmembrane region" description="Helical" evidence="23">
    <location>
        <begin position="21"/>
        <end position="41"/>
    </location>
</feature>
<evidence type="ECO:0000256" key="6">
    <source>
        <dbReference type="ARBA" id="ARBA00022527"/>
    </source>
</evidence>
<keyword evidence="13 22" id="KW-0547">Nucleotide-binding</keyword>
<dbReference type="SUPFAM" id="SSF52058">
    <property type="entry name" value="L domain-like"/>
    <property type="match status" value="2"/>
</dbReference>
<dbReference type="EC" id="2.7.11.1" evidence="4"/>
<keyword evidence="19" id="KW-0325">Glycoprotein</keyword>
<feature type="domain" description="Protein kinase" evidence="24">
    <location>
        <begin position="709"/>
        <end position="1004"/>
    </location>
</feature>
<dbReference type="Gene3D" id="3.80.10.10">
    <property type="entry name" value="Ribonuclease Inhibitor"/>
    <property type="match status" value="3"/>
</dbReference>
<evidence type="ECO:0000256" key="11">
    <source>
        <dbReference type="ARBA" id="ARBA00022729"/>
    </source>
</evidence>